<dbReference type="AlphaFoldDB" id="A0A927MZP9"/>
<evidence type="ECO:0000313" key="2">
    <source>
        <dbReference type="Proteomes" id="UP000638648"/>
    </source>
</evidence>
<keyword evidence="2" id="KW-1185">Reference proteome</keyword>
<accession>A0A927MZP9</accession>
<reference evidence="1" key="1">
    <citation type="submission" date="2020-10" db="EMBL/GenBank/DDBJ databases">
        <title>Sequencing the genomes of 1000 actinobacteria strains.</title>
        <authorList>
            <person name="Klenk H.-P."/>
        </authorList>
    </citation>
    <scope>NUCLEOTIDE SEQUENCE</scope>
    <source>
        <strain evidence="1">DSM 45354</strain>
    </source>
</reference>
<sequence>MATAAAGVALWLHGPGAAVEVFLAVLAFIGGFYHRNGAE</sequence>
<name>A0A927MZP9_9ACTN</name>
<protein>
    <submittedName>
        <fullName evidence="1">Uncharacterized protein</fullName>
    </submittedName>
</protein>
<proteinExistence type="predicted"/>
<comment type="caution">
    <text evidence="1">The sequence shown here is derived from an EMBL/GenBank/DDBJ whole genome shotgun (WGS) entry which is preliminary data.</text>
</comment>
<evidence type="ECO:0000313" key="1">
    <source>
        <dbReference type="EMBL" id="MBE1609936.1"/>
    </source>
</evidence>
<gene>
    <name evidence="1" type="ORF">HEB94_006784</name>
</gene>
<organism evidence="1 2">
    <name type="scientific">Actinopolymorpha pittospori</name>
    <dbReference type="NCBI Taxonomy" id="648752"/>
    <lineage>
        <taxon>Bacteria</taxon>
        <taxon>Bacillati</taxon>
        <taxon>Actinomycetota</taxon>
        <taxon>Actinomycetes</taxon>
        <taxon>Propionibacteriales</taxon>
        <taxon>Actinopolymorphaceae</taxon>
        <taxon>Actinopolymorpha</taxon>
    </lineage>
</organism>
<dbReference type="Proteomes" id="UP000638648">
    <property type="component" value="Unassembled WGS sequence"/>
</dbReference>
<dbReference type="EMBL" id="JADBEM010000001">
    <property type="protein sequence ID" value="MBE1609936.1"/>
    <property type="molecule type" value="Genomic_DNA"/>
</dbReference>